<protein>
    <submittedName>
        <fullName evidence="6">Redoxin domain-containing protein</fullName>
    </submittedName>
</protein>
<dbReference type="PROSITE" id="PS00194">
    <property type="entry name" value="THIOREDOXIN_1"/>
    <property type="match status" value="1"/>
</dbReference>
<keyword evidence="3" id="KW-1015">Disulfide bond</keyword>
<dbReference type="Gene3D" id="3.40.30.10">
    <property type="entry name" value="Glutaredoxin"/>
    <property type="match status" value="1"/>
</dbReference>
<evidence type="ECO:0000313" key="8">
    <source>
        <dbReference type="Proteomes" id="UP000502421"/>
    </source>
</evidence>
<dbReference type="CDD" id="cd02966">
    <property type="entry name" value="TlpA_like_family"/>
    <property type="match status" value="1"/>
</dbReference>
<name>A0AAE6ZHZ7_9BACT</name>
<dbReference type="InterPro" id="IPR036249">
    <property type="entry name" value="Thioredoxin-like_sf"/>
</dbReference>
<gene>
    <name evidence="7" type="ORF">HF324_16910</name>
    <name evidence="6" type="ORF">HF329_17315</name>
</gene>
<dbReference type="GO" id="GO:0030313">
    <property type="term" value="C:cell envelope"/>
    <property type="evidence" value="ECO:0007669"/>
    <property type="project" value="UniProtKB-SubCell"/>
</dbReference>
<dbReference type="AlphaFoldDB" id="A0AAE6ZHZ7"/>
<dbReference type="SUPFAM" id="SSF52833">
    <property type="entry name" value="Thioredoxin-like"/>
    <property type="match status" value="1"/>
</dbReference>
<feature type="domain" description="Thioredoxin" evidence="5">
    <location>
        <begin position="192"/>
        <end position="335"/>
    </location>
</feature>
<dbReference type="Pfam" id="PF13905">
    <property type="entry name" value="Thioredoxin_8"/>
    <property type="match status" value="1"/>
</dbReference>
<dbReference type="Proteomes" id="UP000502421">
    <property type="component" value="Chromosome"/>
</dbReference>
<dbReference type="KEGG" id="coy:HF329_17315"/>
<evidence type="ECO:0000259" key="5">
    <source>
        <dbReference type="PROSITE" id="PS51352"/>
    </source>
</evidence>
<proteinExistence type="predicted"/>
<evidence type="ECO:0000256" key="3">
    <source>
        <dbReference type="ARBA" id="ARBA00023157"/>
    </source>
</evidence>
<evidence type="ECO:0000313" key="6">
    <source>
        <dbReference type="EMBL" id="QJB32981.1"/>
    </source>
</evidence>
<dbReference type="InterPro" id="IPR017937">
    <property type="entry name" value="Thioredoxin_CS"/>
</dbReference>
<dbReference type="PROSITE" id="PS51352">
    <property type="entry name" value="THIOREDOXIN_2"/>
    <property type="match status" value="1"/>
</dbReference>
<evidence type="ECO:0000313" key="9">
    <source>
        <dbReference type="Proteomes" id="UP000503144"/>
    </source>
</evidence>
<keyword evidence="9" id="KW-1185">Reference proteome</keyword>
<evidence type="ECO:0000256" key="4">
    <source>
        <dbReference type="ARBA" id="ARBA00023284"/>
    </source>
</evidence>
<evidence type="ECO:0000256" key="2">
    <source>
        <dbReference type="ARBA" id="ARBA00022748"/>
    </source>
</evidence>
<dbReference type="InterPro" id="IPR050553">
    <property type="entry name" value="Thioredoxin_ResA/DsbE_sf"/>
</dbReference>
<dbReference type="InterPro" id="IPR013766">
    <property type="entry name" value="Thioredoxin_domain"/>
</dbReference>
<dbReference type="EMBL" id="CP051204">
    <property type="protein sequence ID" value="QJB39447.1"/>
    <property type="molecule type" value="Genomic_DNA"/>
</dbReference>
<dbReference type="PANTHER" id="PTHR42852:SF6">
    <property type="entry name" value="THIOL:DISULFIDE INTERCHANGE PROTEIN DSBE"/>
    <property type="match status" value="1"/>
</dbReference>
<keyword evidence="2" id="KW-0201">Cytochrome c-type biogenesis</keyword>
<comment type="subcellular location">
    <subcellularLocation>
        <location evidence="1">Cell envelope</location>
    </subcellularLocation>
</comment>
<sequence length="336" mass="38211">MYLANAFHWDTFLDSAIVKNDSFYFRLKVPSSFEPYYASISYIDKDGRIRSFRYTNRALTTEKQAYLHSAFVLEPGITNVTGELTCFGEGDGYYCKGLEIKAGKETEVMYKHQMSGFGRLGTSDTTQRAAIIKRYQQEITEYPMAYTLLQDIYGSKEEYTDKELESLLSLFNTDVQHSGTAGKLKSFIGTRTQFRKEKAALAATDTSGNKKNWIVPSSKLNLLVFWASWCGPCREEIPELKKIHARFSGKGIHMISISIDKNQADWMKAVRQEAMPWEQVKVDSTEINRVKAGFNFSAIPLTVVTDHTGKEIRRYSGFSGNTEKELLSLFDALLKK</sequence>
<dbReference type="PANTHER" id="PTHR42852">
    <property type="entry name" value="THIOL:DISULFIDE INTERCHANGE PROTEIN DSBE"/>
    <property type="match status" value="1"/>
</dbReference>
<dbReference type="RefSeq" id="WP_168805699.1">
    <property type="nucleotide sequence ID" value="NZ_CP051204.2"/>
</dbReference>
<evidence type="ECO:0000256" key="1">
    <source>
        <dbReference type="ARBA" id="ARBA00004196"/>
    </source>
</evidence>
<organism evidence="6 8">
    <name type="scientific">Chitinophaga oryzae</name>
    <dbReference type="NCBI Taxonomy" id="2725414"/>
    <lineage>
        <taxon>Bacteria</taxon>
        <taxon>Pseudomonadati</taxon>
        <taxon>Bacteroidota</taxon>
        <taxon>Chitinophagia</taxon>
        <taxon>Chitinophagales</taxon>
        <taxon>Chitinophagaceae</taxon>
        <taxon>Chitinophaga</taxon>
    </lineage>
</organism>
<dbReference type="EMBL" id="CP051205">
    <property type="protein sequence ID" value="QJB32981.1"/>
    <property type="molecule type" value="Genomic_DNA"/>
</dbReference>
<accession>A0AAE6ZHZ7</accession>
<keyword evidence="4" id="KW-0676">Redox-active center</keyword>
<evidence type="ECO:0000313" key="7">
    <source>
        <dbReference type="EMBL" id="QJB39447.1"/>
    </source>
</evidence>
<reference evidence="6" key="2">
    <citation type="submission" date="2020-09" db="EMBL/GenBank/DDBJ databases">
        <authorList>
            <person name="Kittiwongwattana C."/>
        </authorList>
    </citation>
    <scope>NUCLEOTIDE SEQUENCE</scope>
    <source>
        <strain evidence="6">1310</strain>
    </source>
</reference>
<dbReference type="InterPro" id="IPR012336">
    <property type="entry name" value="Thioredoxin-like_fold"/>
</dbReference>
<reference evidence="8" key="1">
    <citation type="submission" date="2020-04" db="EMBL/GenBank/DDBJ databases">
        <authorList>
            <person name="Kittiwongwattana C."/>
        </authorList>
    </citation>
    <scope>NUCLEOTIDE SEQUENCE [LARGE SCALE GENOMIC DNA]</scope>
    <source>
        <strain evidence="7">1303</strain>
        <strain evidence="8">1310</strain>
    </source>
</reference>
<dbReference type="Proteomes" id="UP000503144">
    <property type="component" value="Chromosome"/>
</dbReference>
<dbReference type="GO" id="GO:0017004">
    <property type="term" value="P:cytochrome complex assembly"/>
    <property type="evidence" value="ECO:0007669"/>
    <property type="project" value="UniProtKB-KW"/>
</dbReference>